<gene>
    <name evidence="1" type="ORF">DIT97_06240</name>
</gene>
<dbReference type="Proteomes" id="UP000263642">
    <property type="component" value="Unassembled WGS sequence"/>
</dbReference>
<accession>A0A3D3R4X5</accession>
<name>A0A3D3R4X5_9PLAN</name>
<protein>
    <submittedName>
        <fullName evidence="1">Uncharacterized protein</fullName>
    </submittedName>
</protein>
<dbReference type="EMBL" id="DQAY01000042">
    <property type="protein sequence ID" value="HCO22670.1"/>
    <property type="molecule type" value="Genomic_DNA"/>
</dbReference>
<organism evidence="1 2">
    <name type="scientific">Gimesia maris</name>
    <dbReference type="NCBI Taxonomy" id="122"/>
    <lineage>
        <taxon>Bacteria</taxon>
        <taxon>Pseudomonadati</taxon>
        <taxon>Planctomycetota</taxon>
        <taxon>Planctomycetia</taxon>
        <taxon>Planctomycetales</taxon>
        <taxon>Planctomycetaceae</taxon>
        <taxon>Gimesia</taxon>
    </lineage>
</organism>
<proteinExistence type="predicted"/>
<sequence length="62" mass="6817">MTTPRASLRIHGAQAERVEQAIDTLYAIESAYNPLCVANAQIDGLIESAELKRIEDQNSDTN</sequence>
<dbReference type="AlphaFoldDB" id="A0A3D3R4X5"/>
<evidence type="ECO:0000313" key="1">
    <source>
        <dbReference type="EMBL" id="HCO22670.1"/>
    </source>
</evidence>
<evidence type="ECO:0000313" key="2">
    <source>
        <dbReference type="Proteomes" id="UP000263642"/>
    </source>
</evidence>
<reference evidence="1 2" key="1">
    <citation type="journal article" date="2018" name="Nat. Biotechnol.">
        <title>A standardized bacterial taxonomy based on genome phylogeny substantially revises the tree of life.</title>
        <authorList>
            <person name="Parks D.H."/>
            <person name="Chuvochina M."/>
            <person name="Waite D.W."/>
            <person name="Rinke C."/>
            <person name="Skarshewski A."/>
            <person name="Chaumeil P.A."/>
            <person name="Hugenholtz P."/>
        </authorList>
    </citation>
    <scope>NUCLEOTIDE SEQUENCE [LARGE SCALE GENOMIC DNA]</scope>
    <source>
        <strain evidence="1">UBA9375</strain>
    </source>
</reference>
<comment type="caution">
    <text evidence="1">The sequence shown here is derived from an EMBL/GenBank/DDBJ whole genome shotgun (WGS) entry which is preliminary data.</text>
</comment>